<dbReference type="Pfam" id="PF00069">
    <property type="entry name" value="Pkinase"/>
    <property type="match status" value="1"/>
</dbReference>
<dbReference type="InterPro" id="IPR010730">
    <property type="entry name" value="HET"/>
</dbReference>
<dbReference type="SMART" id="SM00220">
    <property type="entry name" value="S_TKc"/>
    <property type="match status" value="1"/>
</dbReference>
<reference evidence="3" key="1">
    <citation type="submission" date="2023-06" db="EMBL/GenBank/DDBJ databases">
        <title>Genome-scale phylogeny and comparative genomics of the fungal order Sordariales.</title>
        <authorList>
            <consortium name="Lawrence Berkeley National Laboratory"/>
            <person name="Hensen N."/>
            <person name="Bonometti L."/>
            <person name="Westerberg I."/>
            <person name="Brannstrom I.O."/>
            <person name="Guillou S."/>
            <person name="Cros-Aarteil S."/>
            <person name="Calhoun S."/>
            <person name="Haridas S."/>
            <person name="Kuo A."/>
            <person name="Mondo S."/>
            <person name="Pangilinan J."/>
            <person name="Riley R."/>
            <person name="Labutti K."/>
            <person name="Andreopoulos B."/>
            <person name="Lipzen A."/>
            <person name="Chen C."/>
            <person name="Yanf M."/>
            <person name="Daum C."/>
            <person name="Ng V."/>
            <person name="Clum A."/>
            <person name="Steindorff A."/>
            <person name="Ohm R."/>
            <person name="Martin F."/>
            <person name="Silar P."/>
            <person name="Natvig D."/>
            <person name="Lalanne C."/>
            <person name="Gautier V."/>
            <person name="Ament-Velasquez S.L."/>
            <person name="Kruys A."/>
            <person name="Hutchinson M.I."/>
            <person name="Powell A.J."/>
            <person name="Barry K."/>
            <person name="Miller A.N."/>
            <person name="Grigoriev I.V."/>
            <person name="Debuchy R."/>
            <person name="Gladieux P."/>
            <person name="Thoren M.H."/>
            <person name="Johannesson H."/>
        </authorList>
    </citation>
    <scope>NUCLEOTIDE SEQUENCE</scope>
    <source>
        <strain evidence="3">CBS 307.81</strain>
    </source>
</reference>
<dbReference type="PANTHER" id="PTHR33112:SF10">
    <property type="entry name" value="TOL"/>
    <property type="match status" value="1"/>
</dbReference>
<dbReference type="GO" id="GO:0005524">
    <property type="term" value="F:ATP binding"/>
    <property type="evidence" value="ECO:0007669"/>
    <property type="project" value="InterPro"/>
</dbReference>
<feature type="domain" description="Protein kinase" evidence="2">
    <location>
        <begin position="188"/>
        <end position="503"/>
    </location>
</feature>
<dbReference type="GO" id="GO:0004672">
    <property type="term" value="F:protein kinase activity"/>
    <property type="evidence" value="ECO:0007669"/>
    <property type="project" value="InterPro"/>
</dbReference>
<protein>
    <submittedName>
        <fullName evidence="3">HET-domain-containing protein</fullName>
    </submittedName>
</protein>
<keyword evidence="4" id="KW-1185">Reference proteome</keyword>
<comment type="caution">
    <text evidence="3">The sequence shown here is derived from an EMBL/GenBank/DDBJ whole genome shotgun (WGS) entry which is preliminary data.</text>
</comment>
<sequence>MAGQEPKPITRSDRKLTFPRPNRQPQASASSVISSEISRSLQKSVFDDNRDQEFLPEGCINVILTPDRVRKELRIPADSEEKEHEEGIVNFVMQSAMRIFIITLITGFSGDDGKLHTAIIDLANMGITDKSLPLCKDNFRDTEGELLQPFNEWSVDNFCKKQWMVLVPIISEGNPMLELDTNEILPVTWKAPASESGSFGEVFRVRFHEKHYINPILKYDGTPADVAIKVIKQVYRDTTDQGKLEELKDEWDREVRAHIAMRDYRHPNIIEFIAAIKRGIDRYLLFRWAELGSLRQFWEAPGHKRPTLTSSLVRDVVYQIRGVADALDKLHTFGQEGESYRHGDLKPENILCCIDKAPCDDELNFPTLKVSDMGLAKHHKVVTSMRNNTSMQYTTTRYEPPEVVMKSPLGLSRRYDMWSFGCIALEMIVWLLYGSDSLEKFNSQIIDEGRHRSHWFVVDHNDKSRVRVHPHVKATIQALYSDPECRENTALRDLLKIVETKLLVVELRDNHLGPFNGSSPPKSGDGSRVYSGELMKSLNEIVSRGQEREKYWFTGISRKYIKDLRVQNGPPLLLAPPKDKTKAPGVEHQHRRLRAVGHDDDGSLPEIRVDEEPSLAQLDKTEFPVDNRFAAQLVADLASRSLYSLAPQTSTARLCQTCATYNLFEPQFHIIDKLADLDIRRGSCDFCKLRWEACHSLRGQATTARFDRDQSMLKLNENATPILSICRSADLSIANSHFVQIGFPKVPPAASPLQFAILSSWLKDCDDNHPGCIPIKAYPPPTRLVDLGPTDAPTTRLIHTDPSESYQYIALSHPWGQGHPFCTFPHNLTKHQKAIPTDGSGFPATFRDAITATRALGLRYLWIDSLCIIQGPDGDFEKEAKRMEDVFSSAYCVIAASSARGQHDGFLNSRKERQFIQLPVRPSPLTSNGNGSGDVYVCRFIDNFAEHVLNGPLSKRGWVLQERALARRTIYFTDWQAYWECGCGVRCETLTKVDNKLFSFLGDPSFPSKLSTSLSDRGERIRFYEDLYRQYSRLNFTRLTDRPIAIAGLEQRMISDLNAKGGYGILHDGQSLLPRSLLWRRGAEQKELKRVDFSEALQSEGKHFPSWSWMVYDGAIDYLDLPLGGVDWRIDAVLDPFTPRARHRDTENGTVELRAVVRPLAIESDPEEEVWGSVGVILDDGEEGKLSAGKDWRFVVVGTRKIAEGEEVGMDLRTHYLLIIAPLGQDDGGQKVYQRIGVGYMPGWFLGEEESERARVR</sequence>
<dbReference type="Gene3D" id="1.10.510.10">
    <property type="entry name" value="Transferase(Phosphotransferase) domain 1"/>
    <property type="match status" value="1"/>
</dbReference>
<dbReference type="Pfam" id="PF06985">
    <property type="entry name" value="HET"/>
    <property type="match status" value="1"/>
</dbReference>
<dbReference type="PANTHER" id="PTHR33112">
    <property type="entry name" value="DOMAIN PROTEIN, PUTATIVE-RELATED"/>
    <property type="match status" value="1"/>
</dbReference>
<dbReference type="EMBL" id="JAULSY010000135">
    <property type="protein sequence ID" value="KAK0662972.1"/>
    <property type="molecule type" value="Genomic_DNA"/>
</dbReference>
<dbReference type="Proteomes" id="UP001174997">
    <property type="component" value="Unassembled WGS sequence"/>
</dbReference>
<dbReference type="InterPro" id="IPR011009">
    <property type="entry name" value="Kinase-like_dom_sf"/>
</dbReference>
<organism evidence="3 4">
    <name type="scientific">Cercophora samala</name>
    <dbReference type="NCBI Taxonomy" id="330535"/>
    <lineage>
        <taxon>Eukaryota</taxon>
        <taxon>Fungi</taxon>
        <taxon>Dikarya</taxon>
        <taxon>Ascomycota</taxon>
        <taxon>Pezizomycotina</taxon>
        <taxon>Sordariomycetes</taxon>
        <taxon>Sordariomycetidae</taxon>
        <taxon>Sordariales</taxon>
        <taxon>Lasiosphaeriaceae</taxon>
        <taxon>Cercophora</taxon>
    </lineage>
</organism>
<feature type="compositionally biased region" description="Low complexity" evidence="1">
    <location>
        <begin position="27"/>
        <end position="37"/>
    </location>
</feature>
<evidence type="ECO:0000256" key="1">
    <source>
        <dbReference type="SAM" id="MobiDB-lite"/>
    </source>
</evidence>
<dbReference type="InterPro" id="IPR000719">
    <property type="entry name" value="Prot_kinase_dom"/>
</dbReference>
<gene>
    <name evidence="3" type="ORF">QBC41DRAFT_234823</name>
</gene>
<accession>A0AA39Z2I5</accession>
<feature type="region of interest" description="Disordered" evidence="1">
    <location>
        <begin position="1"/>
        <end position="37"/>
    </location>
</feature>
<evidence type="ECO:0000313" key="3">
    <source>
        <dbReference type="EMBL" id="KAK0662972.1"/>
    </source>
</evidence>
<dbReference type="PROSITE" id="PS00108">
    <property type="entry name" value="PROTEIN_KINASE_ST"/>
    <property type="match status" value="1"/>
</dbReference>
<evidence type="ECO:0000259" key="2">
    <source>
        <dbReference type="PROSITE" id="PS50011"/>
    </source>
</evidence>
<dbReference type="InterPro" id="IPR008271">
    <property type="entry name" value="Ser/Thr_kinase_AS"/>
</dbReference>
<dbReference type="SUPFAM" id="SSF56112">
    <property type="entry name" value="Protein kinase-like (PK-like)"/>
    <property type="match status" value="1"/>
</dbReference>
<name>A0AA39Z2I5_9PEZI</name>
<dbReference type="Gene3D" id="3.30.200.20">
    <property type="entry name" value="Phosphorylase Kinase, domain 1"/>
    <property type="match status" value="1"/>
</dbReference>
<proteinExistence type="predicted"/>
<dbReference type="AlphaFoldDB" id="A0AA39Z2I5"/>
<evidence type="ECO:0000313" key="4">
    <source>
        <dbReference type="Proteomes" id="UP001174997"/>
    </source>
</evidence>
<dbReference type="PROSITE" id="PS50011">
    <property type="entry name" value="PROTEIN_KINASE_DOM"/>
    <property type="match status" value="1"/>
</dbReference>
<dbReference type="CDD" id="cd00180">
    <property type="entry name" value="PKc"/>
    <property type="match status" value="1"/>
</dbReference>